<comment type="caution">
    <text evidence="2">The sequence shown here is derived from an EMBL/GenBank/DDBJ whole genome shotgun (WGS) entry which is preliminary data.</text>
</comment>
<name>A0ABT2CVP0_9BURK</name>
<dbReference type="InterPro" id="IPR047610">
    <property type="entry name" value="ImuA_translesion"/>
</dbReference>
<dbReference type="InterPro" id="IPR017166">
    <property type="entry name" value="UCP037290"/>
</dbReference>
<dbReference type="Gene3D" id="3.40.50.300">
    <property type="entry name" value="P-loop containing nucleotide triphosphate hydrolases"/>
    <property type="match status" value="1"/>
</dbReference>
<accession>A0ABT2CVP0</accession>
<evidence type="ECO:0000313" key="2">
    <source>
        <dbReference type="EMBL" id="MCS0658035.1"/>
    </source>
</evidence>
<proteinExistence type="predicted"/>
<dbReference type="InterPro" id="IPR027417">
    <property type="entry name" value="P-loop_NTPase"/>
</dbReference>
<dbReference type="Proteomes" id="UP001204621">
    <property type="component" value="Unassembled WGS sequence"/>
</dbReference>
<dbReference type="NCBIfam" id="NF033429">
    <property type="entry name" value="ImuA_translesion"/>
    <property type="match status" value="1"/>
</dbReference>
<gene>
    <name evidence="2" type="primary">imuA</name>
    <name evidence="2" type="ORF">NX778_08160</name>
</gene>
<protein>
    <submittedName>
        <fullName evidence="2">Translesion DNA synthesis-associated protein ImuA</fullName>
    </submittedName>
</protein>
<dbReference type="EMBL" id="JANUGU010000002">
    <property type="protein sequence ID" value="MCS0658035.1"/>
    <property type="molecule type" value="Genomic_DNA"/>
</dbReference>
<evidence type="ECO:0000256" key="1">
    <source>
        <dbReference type="SAM" id="MobiDB-lite"/>
    </source>
</evidence>
<feature type="region of interest" description="Disordered" evidence="1">
    <location>
        <begin position="214"/>
        <end position="235"/>
    </location>
</feature>
<dbReference type="SUPFAM" id="SSF52540">
    <property type="entry name" value="P-loop containing nucleoside triphosphate hydrolases"/>
    <property type="match status" value="1"/>
</dbReference>
<evidence type="ECO:0000313" key="3">
    <source>
        <dbReference type="Proteomes" id="UP001204621"/>
    </source>
</evidence>
<reference evidence="2 3" key="1">
    <citation type="submission" date="2022-08" db="EMBL/GenBank/DDBJ databases">
        <title>Reclassification of Massilia species as members of the genera Telluria, Duganella, Pseudoduganella, Mokoshia gen. nov. and Zemynaea gen. nov. using orthogonal and non-orthogonal genome-based approaches.</title>
        <authorList>
            <person name="Bowman J.P."/>
        </authorList>
    </citation>
    <scope>NUCLEOTIDE SEQUENCE [LARGE SCALE GENOMIC DNA]</scope>
    <source>
        <strain evidence="2 3">JCM 31606</strain>
    </source>
</reference>
<dbReference type="PIRSF" id="PIRSF037290">
    <property type="entry name" value="UCP037290"/>
    <property type="match status" value="1"/>
</dbReference>
<dbReference type="RefSeq" id="WP_258811226.1">
    <property type="nucleotide sequence ID" value="NZ_JANUGU010000002.1"/>
</dbReference>
<sequence length="235" mass="24952">MTCSASIAAPEDLHPALWRASQLAHANTRCVDTGHAALSAQLPGGGWPVGTLVDLLVQQAGIGEVRLLQPALAKVAPRRVVLVAPPHAPQGLALAALGLDPAQLVWVRSSRNADALWAAEQVLKSGSCGALLFWQQHARGESLRRLHLAAQQGETLFFLFRPLVAAQDASPAPLRLALRPAAGGIELDFIKRRGPQRDAPLFLPLTPSLLQRHAPLDRPLPAPATARGLQPALVQ</sequence>
<keyword evidence="3" id="KW-1185">Reference proteome</keyword>
<organism evidence="2 3">
    <name type="scientific">Massilia terrae</name>
    <dbReference type="NCBI Taxonomy" id="1811224"/>
    <lineage>
        <taxon>Bacteria</taxon>
        <taxon>Pseudomonadati</taxon>
        <taxon>Pseudomonadota</taxon>
        <taxon>Betaproteobacteria</taxon>
        <taxon>Burkholderiales</taxon>
        <taxon>Oxalobacteraceae</taxon>
        <taxon>Telluria group</taxon>
        <taxon>Massilia</taxon>
    </lineage>
</organism>